<organism evidence="2 3">
    <name type="scientific">Histidinibacterium lentulum</name>
    <dbReference type="NCBI Taxonomy" id="2480588"/>
    <lineage>
        <taxon>Bacteria</taxon>
        <taxon>Pseudomonadati</taxon>
        <taxon>Pseudomonadota</taxon>
        <taxon>Alphaproteobacteria</taxon>
        <taxon>Rhodobacterales</taxon>
        <taxon>Paracoccaceae</taxon>
        <taxon>Histidinibacterium</taxon>
    </lineage>
</organism>
<feature type="transmembrane region" description="Helical" evidence="1">
    <location>
        <begin position="461"/>
        <end position="482"/>
    </location>
</feature>
<evidence type="ECO:0000313" key="2">
    <source>
        <dbReference type="EMBL" id="ROT99095.1"/>
    </source>
</evidence>
<keyword evidence="1" id="KW-1133">Transmembrane helix</keyword>
<protein>
    <recommendedName>
        <fullName evidence="4">O-antigen polysaccharide polymerase Wzy</fullName>
    </recommendedName>
</protein>
<evidence type="ECO:0000256" key="1">
    <source>
        <dbReference type="SAM" id="Phobius"/>
    </source>
</evidence>
<dbReference type="AlphaFoldDB" id="A0A3N2QVM8"/>
<evidence type="ECO:0008006" key="4">
    <source>
        <dbReference type="Google" id="ProtNLM"/>
    </source>
</evidence>
<feature type="transmembrane region" description="Helical" evidence="1">
    <location>
        <begin position="81"/>
        <end position="102"/>
    </location>
</feature>
<evidence type="ECO:0000313" key="3">
    <source>
        <dbReference type="Proteomes" id="UP000268016"/>
    </source>
</evidence>
<feature type="transmembrane region" description="Helical" evidence="1">
    <location>
        <begin position="48"/>
        <end position="69"/>
    </location>
</feature>
<dbReference type="RefSeq" id="WP_123643279.1">
    <property type="nucleotide sequence ID" value="NZ_ML119088.1"/>
</dbReference>
<keyword evidence="1" id="KW-0812">Transmembrane</keyword>
<dbReference type="EMBL" id="RDRB01000008">
    <property type="protein sequence ID" value="ROT99095.1"/>
    <property type="molecule type" value="Genomic_DNA"/>
</dbReference>
<dbReference type="OrthoDB" id="7876008at2"/>
<feature type="transmembrane region" description="Helical" evidence="1">
    <location>
        <begin position="429"/>
        <end position="454"/>
    </location>
</feature>
<dbReference type="Proteomes" id="UP000268016">
    <property type="component" value="Unassembled WGS sequence"/>
</dbReference>
<keyword evidence="1" id="KW-0472">Membrane</keyword>
<feature type="transmembrane region" description="Helical" evidence="1">
    <location>
        <begin position="24"/>
        <end position="42"/>
    </location>
</feature>
<feature type="transmembrane region" description="Helical" evidence="1">
    <location>
        <begin position="208"/>
        <end position="225"/>
    </location>
</feature>
<feature type="transmembrane region" description="Helical" evidence="1">
    <location>
        <begin position="237"/>
        <end position="257"/>
    </location>
</feature>
<gene>
    <name evidence="2" type="ORF">EAT49_15895</name>
</gene>
<accession>A0A3N2QVM8</accession>
<feature type="transmembrane region" description="Helical" evidence="1">
    <location>
        <begin position="285"/>
        <end position="301"/>
    </location>
</feature>
<feature type="transmembrane region" description="Helical" evidence="1">
    <location>
        <begin position="122"/>
        <end position="142"/>
    </location>
</feature>
<keyword evidence="3" id="KW-1185">Reference proteome</keyword>
<proteinExistence type="predicted"/>
<sequence>MAVADIDIQTVKTSSQLRHAVKRVVVGIFSLVALVNLLALVLGDSPYFVAHLAAIMLAAYLAFEAVLYLRRTDALGMLSPVFLALIAHFLLAYLAAISIAPFDPWAIRRFEVFLPDLDTDLAETLLLAMLGAFCMLRSYYLFQSAARRLRRRAQSSSALRREFRPAFTCAVILQFAFVGLVALALTLGVYGVVGTGEARQRHSDVLEILRLATAAGTLSYFLILLRYYHLRATGRASWLFGVFCAALVVLHLCAGILSGFKSQMVAPFIIAGLAYFLATRRLPKTFIVMGFFALVISYSIIEPFRAYLGAADQRPRGMIETVEAVATAVRLREHYQRHTDISRGEQITSRFDLAGMSTVGLDYVRRGDLQTEFRQGLQDSILLSPILAYVPRAIWRDKPFFGTGIWFNVTVLGRSPDARTSVAMGPIAFLYMAGGVAWVCLGFALWGAIGALLFDGLARSGAGGTIVFLSVASTLIFIPTTIGPNLTGILRMLPVAFVAQLILLRPRSRPVFR</sequence>
<reference evidence="2 3" key="1">
    <citation type="submission" date="2018-10" db="EMBL/GenBank/DDBJ databases">
        <title>Histidinibacterium lentulum gen. nov., sp. nov., a marine bacterium from the culture broth of Picochlorum sp. 122.</title>
        <authorList>
            <person name="Wang G."/>
        </authorList>
    </citation>
    <scope>NUCLEOTIDE SEQUENCE [LARGE SCALE GENOMIC DNA]</scope>
    <source>
        <strain evidence="2 3">B17</strain>
    </source>
</reference>
<feature type="transmembrane region" description="Helical" evidence="1">
    <location>
        <begin position="163"/>
        <end position="188"/>
    </location>
</feature>
<comment type="caution">
    <text evidence="2">The sequence shown here is derived from an EMBL/GenBank/DDBJ whole genome shotgun (WGS) entry which is preliminary data.</text>
</comment>
<name>A0A3N2QVM8_9RHOB</name>